<evidence type="ECO:0000313" key="3">
    <source>
        <dbReference type="Proteomes" id="UP001583172"/>
    </source>
</evidence>
<feature type="region of interest" description="Disordered" evidence="1">
    <location>
        <begin position="1"/>
        <end position="23"/>
    </location>
</feature>
<comment type="caution">
    <text evidence="2">The sequence shown here is derived from an EMBL/GenBank/DDBJ whole genome shotgun (WGS) entry which is preliminary data.</text>
</comment>
<sequence length="157" mass="17849">MDDRQSLLRSCDSPTAQHRRTQHWGREEQLMKVIYHPFTTDLRRSELEPLTVLHPTLDLLFPARLLASPLARAEPRLQDPLVDAQESLHCSTTLQPHPCKPRRSEASPSLTHSVSFSLRPRSACVLEAPSRSVHLSSSQMAGVFDIRLWSDRTTPRP</sequence>
<gene>
    <name evidence="2" type="ORF">VTJ49DRAFT_5173</name>
</gene>
<evidence type="ECO:0000313" key="2">
    <source>
        <dbReference type="EMBL" id="KAL1836407.1"/>
    </source>
</evidence>
<accession>A0ABR3V3R7</accession>
<dbReference type="EMBL" id="JAZGSY010000415">
    <property type="protein sequence ID" value="KAL1836407.1"/>
    <property type="molecule type" value="Genomic_DNA"/>
</dbReference>
<protein>
    <submittedName>
        <fullName evidence="2">Uncharacterized protein</fullName>
    </submittedName>
</protein>
<reference evidence="2 3" key="1">
    <citation type="journal article" date="2024" name="Commun. Biol.">
        <title>Comparative genomic analysis of thermophilic fungi reveals convergent evolutionary adaptations and gene losses.</title>
        <authorList>
            <person name="Steindorff A.S."/>
            <person name="Aguilar-Pontes M.V."/>
            <person name="Robinson A.J."/>
            <person name="Andreopoulos B."/>
            <person name="LaButti K."/>
            <person name="Kuo A."/>
            <person name="Mondo S."/>
            <person name="Riley R."/>
            <person name="Otillar R."/>
            <person name="Haridas S."/>
            <person name="Lipzen A."/>
            <person name="Grimwood J."/>
            <person name="Schmutz J."/>
            <person name="Clum A."/>
            <person name="Reid I.D."/>
            <person name="Moisan M.C."/>
            <person name="Butler G."/>
            <person name="Nguyen T.T.M."/>
            <person name="Dewar K."/>
            <person name="Conant G."/>
            <person name="Drula E."/>
            <person name="Henrissat B."/>
            <person name="Hansel C."/>
            <person name="Singer S."/>
            <person name="Hutchinson M.I."/>
            <person name="de Vries R.P."/>
            <person name="Natvig D.O."/>
            <person name="Powell A.J."/>
            <person name="Tsang A."/>
            <person name="Grigoriev I.V."/>
        </authorList>
    </citation>
    <scope>NUCLEOTIDE SEQUENCE [LARGE SCALE GENOMIC DNA]</scope>
    <source>
        <strain evidence="2 3">CBS 620.91</strain>
    </source>
</reference>
<proteinExistence type="predicted"/>
<keyword evidence="3" id="KW-1185">Reference proteome</keyword>
<organism evidence="2 3">
    <name type="scientific">Humicola insolens</name>
    <name type="common">Soft-rot fungus</name>
    <dbReference type="NCBI Taxonomy" id="85995"/>
    <lineage>
        <taxon>Eukaryota</taxon>
        <taxon>Fungi</taxon>
        <taxon>Dikarya</taxon>
        <taxon>Ascomycota</taxon>
        <taxon>Pezizomycotina</taxon>
        <taxon>Sordariomycetes</taxon>
        <taxon>Sordariomycetidae</taxon>
        <taxon>Sordariales</taxon>
        <taxon>Chaetomiaceae</taxon>
        <taxon>Mycothermus</taxon>
    </lineage>
</organism>
<dbReference type="Proteomes" id="UP001583172">
    <property type="component" value="Unassembled WGS sequence"/>
</dbReference>
<evidence type="ECO:0000256" key="1">
    <source>
        <dbReference type="SAM" id="MobiDB-lite"/>
    </source>
</evidence>
<name>A0ABR3V3R7_HUMIN</name>